<evidence type="ECO:0008006" key="8">
    <source>
        <dbReference type="Google" id="ProtNLM"/>
    </source>
</evidence>
<sequence length="208" mass="23419">VYLDAEADLEKAREIVIDAKTEYPAVCNAMETLLVDIRFDDRSLTEILLQLQQAGVELRVCTATRARLQHRSGLELRDADEADWMTEYTDLILSVKTVSSLEEAILHINHYGSRHTDCIVTENRKRGEWFMNEVDAAGVFWNASTRFADGFRYGLGAEVGVSTSKTHARGPVGLEGLVIYKYKLYGSGQGVGRYGQEEKKFLHESLKI</sequence>
<organism evidence="7">
    <name type="scientific">marine metagenome</name>
    <dbReference type="NCBI Taxonomy" id="408172"/>
    <lineage>
        <taxon>unclassified sequences</taxon>
        <taxon>metagenomes</taxon>
        <taxon>ecological metagenomes</taxon>
    </lineage>
</organism>
<feature type="non-terminal residue" evidence="7">
    <location>
        <position position="1"/>
    </location>
</feature>
<dbReference type="AlphaFoldDB" id="A0A383D7K1"/>
<keyword evidence="2" id="KW-0028">Amino-acid biosynthesis</keyword>
<dbReference type="GO" id="GO:0004350">
    <property type="term" value="F:glutamate-5-semialdehyde dehydrogenase activity"/>
    <property type="evidence" value="ECO:0007669"/>
    <property type="project" value="UniProtKB-EC"/>
</dbReference>
<protein>
    <recommendedName>
        <fullName evidence="8">Aldehyde dehydrogenase domain-containing protein</fullName>
    </recommendedName>
</protein>
<dbReference type="GO" id="GO:0008652">
    <property type="term" value="P:amino acid biosynthetic process"/>
    <property type="evidence" value="ECO:0007669"/>
    <property type="project" value="UniProtKB-KW"/>
</dbReference>
<proteinExistence type="predicted"/>
<dbReference type="InterPro" id="IPR020593">
    <property type="entry name" value="G-glutamylP_reductase_CS"/>
</dbReference>
<dbReference type="FunFam" id="3.40.309.10:FF:000006">
    <property type="entry name" value="Gamma-glutamyl phosphate reductase"/>
    <property type="match status" value="1"/>
</dbReference>
<evidence type="ECO:0000256" key="6">
    <source>
        <dbReference type="ARBA" id="ARBA00049024"/>
    </source>
</evidence>
<evidence type="ECO:0000256" key="2">
    <source>
        <dbReference type="ARBA" id="ARBA00022605"/>
    </source>
</evidence>
<evidence type="ECO:0000313" key="7">
    <source>
        <dbReference type="EMBL" id="SVE40304.1"/>
    </source>
</evidence>
<dbReference type="EMBL" id="UINC01214876">
    <property type="protein sequence ID" value="SVE40304.1"/>
    <property type="molecule type" value="Genomic_DNA"/>
</dbReference>
<dbReference type="SUPFAM" id="SSF53720">
    <property type="entry name" value="ALDH-like"/>
    <property type="match status" value="1"/>
</dbReference>
<dbReference type="PANTHER" id="PTHR11063:SF8">
    <property type="entry name" value="DELTA-1-PYRROLINE-5-CARBOXYLATE SYNTHASE"/>
    <property type="match status" value="1"/>
</dbReference>
<dbReference type="Gene3D" id="3.40.309.10">
    <property type="entry name" value="Aldehyde Dehydrogenase, Chain A, domain 2"/>
    <property type="match status" value="1"/>
</dbReference>
<keyword evidence="3" id="KW-0641">Proline biosynthesis</keyword>
<dbReference type="PANTHER" id="PTHR11063">
    <property type="entry name" value="GLUTAMATE SEMIALDEHYDE DEHYDROGENASE"/>
    <property type="match status" value="1"/>
</dbReference>
<evidence type="ECO:0000256" key="5">
    <source>
        <dbReference type="ARBA" id="ARBA00023002"/>
    </source>
</evidence>
<keyword evidence="4" id="KW-0521">NADP</keyword>
<comment type="catalytic activity">
    <reaction evidence="6">
        <text>L-glutamate 5-semialdehyde + phosphate + NADP(+) = L-glutamyl 5-phosphate + NADPH + H(+)</text>
        <dbReference type="Rhea" id="RHEA:19541"/>
        <dbReference type="ChEBI" id="CHEBI:15378"/>
        <dbReference type="ChEBI" id="CHEBI:43474"/>
        <dbReference type="ChEBI" id="CHEBI:57783"/>
        <dbReference type="ChEBI" id="CHEBI:58066"/>
        <dbReference type="ChEBI" id="CHEBI:58274"/>
        <dbReference type="ChEBI" id="CHEBI:58349"/>
        <dbReference type="EC" id="1.2.1.41"/>
    </reaction>
</comment>
<comment type="pathway">
    <text evidence="1">Amino-acid biosynthesis; L-proline biosynthesis; L-glutamate 5-semialdehyde from L-glutamate: step 2/2.</text>
</comment>
<dbReference type="InterPro" id="IPR016163">
    <property type="entry name" value="Ald_DH_C"/>
</dbReference>
<evidence type="ECO:0000256" key="1">
    <source>
        <dbReference type="ARBA" id="ARBA00004985"/>
    </source>
</evidence>
<gene>
    <name evidence="7" type="ORF">METZ01_LOCUS493158</name>
</gene>
<evidence type="ECO:0000256" key="4">
    <source>
        <dbReference type="ARBA" id="ARBA00022857"/>
    </source>
</evidence>
<reference evidence="7" key="1">
    <citation type="submission" date="2018-05" db="EMBL/GenBank/DDBJ databases">
        <authorList>
            <person name="Lanie J.A."/>
            <person name="Ng W.-L."/>
            <person name="Kazmierczak K.M."/>
            <person name="Andrzejewski T.M."/>
            <person name="Davidsen T.M."/>
            <person name="Wayne K.J."/>
            <person name="Tettelin H."/>
            <person name="Glass J.I."/>
            <person name="Rusch D."/>
            <person name="Podicherti R."/>
            <person name="Tsui H.-C.T."/>
            <person name="Winkler M.E."/>
        </authorList>
    </citation>
    <scope>NUCLEOTIDE SEQUENCE</scope>
</reference>
<name>A0A383D7K1_9ZZZZ</name>
<dbReference type="InterPro" id="IPR016161">
    <property type="entry name" value="Ald_DH/histidinol_DH"/>
</dbReference>
<dbReference type="PROSITE" id="PS01223">
    <property type="entry name" value="PROA"/>
    <property type="match status" value="1"/>
</dbReference>
<evidence type="ECO:0000256" key="3">
    <source>
        <dbReference type="ARBA" id="ARBA00022650"/>
    </source>
</evidence>
<accession>A0A383D7K1</accession>
<keyword evidence="5" id="KW-0560">Oxidoreductase</keyword>